<keyword evidence="3" id="KW-0808">Transferase</keyword>
<dbReference type="RefSeq" id="WP_042227174.1">
    <property type="nucleotide sequence ID" value="NZ_CP026520.1"/>
</dbReference>
<evidence type="ECO:0000313" key="4">
    <source>
        <dbReference type="Proteomes" id="UP000288943"/>
    </source>
</evidence>
<sequence length="397" mass="44954">MTQPAESIERQAGQTPRSGAGAEGSPSNETGQCKNHPANKMTVAYTKPLIGKGADAYIRNVRTKVELVRAGEQLLPVTVNETEYDNSYVCSPYSTYVSYALEELVLFKSELLKGVLRGVIGILSPLLKRARINRNVHVNNWLLSTNLYEELPKEDVRVLTADLQERFPSHAVIFRSLNEVTNPQLMKDLTGLGWILVPSRQVYFFEGREPDYLHKPNNVWDQKLLRRSPLRIVEHEEIEPSDYPRIVELYEDLYIRKYSRLNPRFTEAYIANCHLHGLLRIRGLRDSSGVLQGVIGCFDKAGVITAPLVGYNTALPQKEGLYRMLMSLVLTRAAEEGKLLHLSSGAAHFKRIRGGRPAIEYSAVYIRHLPLRRRAVWLGLSHLLNGVGVPVMRKYRL</sequence>
<protein>
    <submittedName>
        <fullName evidence="3">GNAT family N-acetyltransferase</fullName>
    </submittedName>
</protein>
<organism evidence="3 4">
    <name type="scientific">Paenibacillus chitinolyticus</name>
    <dbReference type="NCBI Taxonomy" id="79263"/>
    <lineage>
        <taxon>Bacteria</taxon>
        <taxon>Bacillati</taxon>
        <taxon>Bacillota</taxon>
        <taxon>Bacilli</taxon>
        <taxon>Bacillales</taxon>
        <taxon>Paenibacillaceae</taxon>
        <taxon>Paenibacillus</taxon>
    </lineage>
</organism>
<evidence type="ECO:0000313" key="2">
    <source>
        <dbReference type="EMBL" id="MCY9596866.1"/>
    </source>
</evidence>
<keyword evidence="5" id="KW-1185">Reference proteome</keyword>
<evidence type="ECO:0000256" key="1">
    <source>
        <dbReference type="SAM" id="MobiDB-lite"/>
    </source>
</evidence>
<dbReference type="Proteomes" id="UP001527202">
    <property type="component" value="Unassembled WGS sequence"/>
</dbReference>
<dbReference type="SUPFAM" id="SSF55729">
    <property type="entry name" value="Acyl-CoA N-acyltransferases (Nat)"/>
    <property type="match status" value="1"/>
</dbReference>
<dbReference type="GeneID" id="95377083"/>
<dbReference type="EMBL" id="CP026520">
    <property type="protein sequence ID" value="QAV19818.1"/>
    <property type="molecule type" value="Genomic_DNA"/>
</dbReference>
<dbReference type="AlphaFoldDB" id="A0A410WZF6"/>
<proteinExistence type="predicted"/>
<dbReference type="EMBL" id="JAMDMJ010000015">
    <property type="protein sequence ID" value="MCY9596866.1"/>
    <property type="molecule type" value="Genomic_DNA"/>
</dbReference>
<dbReference type="InterPro" id="IPR016181">
    <property type="entry name" value="Acyl_CoA_acyltransferase"/>
</dbReference>
<evidence type="ECO:0000313" key="3">
    <source>
        <dbReference type="EMBL" id="QAV19818.1"/>
    </source>
</evidence>
<accession>A0A410WZF6</accession>
<evidence type="ECO:0000313" key="5">
    <source>
        <dbReference type="Proteomes" id="UP001527202"/>
    </source>
</evidence>
<gene>
    <name evidence="2" type="ORF">M5X16_13890</name>
    <name evidence="3" type="ORF">PC41400_20015</name>
</gene>
<dbReference type="GO" id="GO:0016740">
    <property type="term" value="F:transferase activity"/>
    <property type="evidence" value="ECO:0007669"/>
    <property type="project" value="UniProtKB-KW"/>
</dbReference>
<name>A0A410WZF6_9BACL</name>
<feature type="region of interest" description="Disordered" evidence="1">
    <location>
        <begin position="1"/>
        <end position="38"/>
    </location>
</feature>
<reference evidence="3 4" key="1">
    <citation type="submission" date="2018-01" db="EMBL/GenBank/DDBJ databases">
        <title>The whole genome sequencing and assembly of Paenibacillus chitinolyticus KCCM 41400 strain.</title>
        <authorList>
            <person name="Kim J.-Y."/>
            <person name="Park M.-K."/>
            <person name="Lee Y.-J."/>
            <person name="Yi H."/>
            <person name="Bahn Y.-S."/>
            <person name="Kim J.F."/>
            <person name="Lee D.-W."/>
        </authorList>
    </citation>
    <scope>NUCLEOTIDE SEQUENCE [LARGE SCALE GENOMIC DNA]</scope>
    <source>
        <strain evidence="3 4">KCCM 41400</strain>
    </source>
</reference>
<dbReference type="KEGG" id="pchi:PC41400_20015"/>
<reference evidence="2 5" key="2">
    <citation type="submission" date="2022-05" db="EMBL/GenBank/DDBJ databases">
        <title>Genome Sequencing of Bee-Associated Microbes.</title>
        <authorList>
            <person name="Dunlap C."/>
        </authorList>
    </citation>
    <scope>NUCLEOTIDE SEQUENCE [LARGE SCALE GENOMIC DNA]</scope>
    <source>
        <strain evidence="2 5">NRRL B-23120</strain>
    </source>
</reference>
<dbReference type="OrthoDB" id="9809725at2"/>
<dbReference type="Proteomes" id="UP000288943">
    <property type="component" value="Chromosome"/>
</dbReference>